<evidence type="ECO:0000313" key="1">
    <source>
        <dbReference type="EMBL" id="CAI3998683.1"/>
    </source>
</evidence>
<dbReference type="EMBL" id="CAMXCT010002524">
    <property type="protein sequence ID" value="CAI3998683.1"/>
    <property type="molecule type" value="Genomic_DNA"/>
</dbReference>
<dbReference type="Proteomes" id="UP001152797">
    <property type="component" value="Unassembled WGS sequence"/>
</dbReference>
<reference evidence="2" key="2">
    <citation type="submission" date="2024-04" db="EMBL/GenBank/DDBJ databases">
        <authorList>
            <person name="Chen Y."/>
            <person name="Shah S."/>
            <person name="Dougan E. K."/>
            <person name="Thang M."/>
            <person name="Chan C."/>
        </authorList>
    </citation>
    <scope>NUCLEOTIDE SEQUENCE [LARGE SCALE GENOMIC DNA]</scope>
</reference>
<dbReference type="EMBL" id="CAMXCT020002524">
    <property type="protein sequence ID" value="CAL1152058.1"/>
    <property type="molecule type" value="Genomic_DNA"/>
</dbReference>
<protein>
    <submittedName>
        <fullName evidence="1">Uncharacterized protein</fullName>
    </submittedName>
</protein>
<comment type="caution">
    <text evidence="1">The sequence shown here is derived from an EMBL/GenBank/DDBJ whole genome shotgun (WGS) entry which is preliminary data.</text>
</comment>
<sequence length="108" mass="11773">MHLLLRCQMSSRHPWTLSSVGIWNVQDRRVSFYIRMSTLQAIVLNVCARAQLSDDFDLSSVAPAHQEDSVQSGSLPCAKKCSSVLLHAHCAGRVAAASHALSKDQAQA</sequence>
<organism evidence="1">
    <name type="scientific">Cladocopium goreaui</name>
    <dbReference type="NCBI Taxonomy" id="2562237"/>
    <lineage>
        <taxon>Eukaryota</taxon>
        <taxon>Sar</taxon>
        <taxon>Alveolata</taxon>
        <taxon>Dinophyceae</taxon>
        <taxon>Suessiales</taxon>
        <taxon>Symbiodiniaceae</taxon>
        <taxon>Cladocopium</taxon>
    </lineage>
</organism>
<evidence type="ECO:0000313" key="2">
    <source>
        <dbReference type="EMBL" id="CAL1152058.1"/>
    </source>
</evidence>
<name>A0A9P1CW45_9DINO</name>
<reference evidence="1" key="1">
    <citation type="submission" date="2022-10" db="EMBL/GenBank/DDBJ databases">
        <authorList>
            <person name="Chen Y."/>
            <person name="Dougan E. K."/>
            <person name="Chan C."/>
            <person name="Rhodes N."/>
            <person name="Thang M."/>
        </authorList>
    </citation>
    <scope>NUCLEOTIDE SEQUENCE</scope>
</reference>
<gene>
    <name evidence="1" type="ORF">C1SCF055_LOCUS24959</name>
</gene>
<dbReference type="AlphaFoldDB" id="A0A9P1CW45"/>
<accession>A0A9P1CW45</accession>
<evidence type="ECO:0000313" key="3">
    <source>
        <dbReference type="Proteomes" id="UP001152797"/>
    </source>
</evidence>
<proteinExistence type="predicted"/>
<dbReference type="EMBL" id="CAMXCT030002524">
    <property type="protein sequence ID" value="CAL4785995.1"/>
    <property type="molecule type" value="Genomic_DNA"/>
</dbReference>
<keyword evidence="3" id="KW-1185">Reference proteome</keyword>